<dbReference type="InterPro" id="IPR023753">
    <property type="entry name" value="FAD/NAD-binding_dom"/>
</dbReference>
<dbReference type="PRINTS" id="PR00368">
    <property type="entry name" value="FADPNR"/>
</dbReference>
<dbReference type="PANTHER" id="PTHR42949">
    <property type="entry name" value="ANAEROBIC GLYCEROL-3-PHOSPHATE DEHYDROGENASE SUBUNIT B"/>
    <property type="match status" value="1"/>
</dbReference>
<dbReference type="InterPro" id="IPR041854">
    <property type="entry name" value="BFD-like_2Fe2S-bd_dom_sf"/>
</dbReference>
<dbReference type="PIRSF" id="PIRSF037495">
    <property type="entry name" value="Opine_OX_OoxA/HcnB"/>
    <property type="match status" value="1"/>
</dbReference>
<dbReference type="InterPro" id="IPR036188">
    <property type="entry name" value="FAD/NAD-bd_sf"/>
</dbReference>
<dbReference type="GO" id="GO:0016491">
    <property type="term" value="F:oxidoreductase activity"/>
    <property type="evidence" value="ECO:0007669"/>
    <property type="project" value="UniProtKB-KW"/>
</dbReference>
<dbReference type="Pfam" id="PF07992">
    <property type="entry name" value="Pyr_redox_2"/>
    <property type="match status" value="1"/>
</dbReference>
<feature type="domain" description="FAD/NAD(P)-binding" evidence="3">
    <location>
        <begin position="11"/>
        <end position="317"/>
    </location>
</feature>
<dbReference type="Gene3D" id="3.50.50.60">
    <property type="entry name" value="FAD/NAD(P)-binding domain"/>
    <property type="match status" value="2"/>
</dbReference>
<feature type="domain" description="BFD-like [2Fe-2S]-binding" evidence="2">
    <location>
        <begin position="383"/>
        <end position="434"/>
    </location>
</feature>
<proteinExistence type="predicted"/>
<dbReference type="CDD" id="cd19946">
    <property type="entry name" value="GlpA-like_Fer2_BFD-like"/>
    <property type="match status" value="1"/>
</dbReference>
<dbReference type="RefSeq" id="WP_267988636.1">
    <property type="nucleotide sequence ID" value="NZ_JAPJZI010000001.1"/>
</dbReference>
<dbReference type="EMBL" id="JAPJZI010000001">
    <property type="protein sequence ID" value="MDA5397167.1"/>
    <property type="molecule type" value="Genomic_DNA"/>
</dbReference>
<dbReference type="PRINTS" id="PR00469">
    <property type="entry name" value="PNDRDTASEII"/>
</dbReference>
<evidence type="ECO:0000313" key="5">
    <source>
        <dbReference type="Proteomes" id="UP001151234"/>
    </source>
</evidence>
<dbReference type="InterPro" id="IPR017224">
    <property type="entry name" value="Opine_Oxase_asu/HCN_bsu"/>
</dbReference>
<dbReference type="PANTHER" id="PTHR42949:SF3">
    <property type="entry name" value="ANAEROBIC GLYCEROL-3-PHOSPHATE DEHYDROGENASE SUBUNIT B"/>
    <property type="match status" value="1"/>
</dbReference>
<sequence>MTKKTPRLNYELVVIGAGPAGMSAAVEAANHRLDVAVFDMQPAPGGQIYRNLEGNSAYQSNLTGILGSSYFDGAPLISEFRSAKIDYFPRSTVWHLRADGAVGVTVNEACHLIRAKYVLVASGAMERPAPFPGWTLPGVMGAGAAQTLIKASHAIPSGPTAIAGTGPLAILVAYQLMKMGLDLRGLLLTSNFSMRPGKSVALLQAWPEIREVFKGLKWLGALSRHVPIYTGVDNLVASGEDRIENVTFQSRGKNHTLSVGTLLVHDGIVPLFELMADAGCQLDWFSGETYWMPHTNAWGQTTCARIFAAGDAQGVGGAKAARIRGALSALEIARLANQLSQDRRDFQAKRLRHQLKKFLSLRPLMRAQFPEGLSATLLPPETIVCRCEEITSKTILDAHRAGATTINQMKALTRCGMGPCQGKMCAPTATRVLSSVDQIPIEEIQSYRARFPGRPLSLGQLAQMNVSPEFLQNAKIDQEIDKPQLTGTAQ</sequence>
<dbReference type="Pfam" id="PF04324">
    <property type="entry name" value="Fer2_BFD"/>
    <property type="match status" value="1"/>
</dbReference>
<organism evidence="4 5">
    <name type="scientific">Hoeflea prorocentri</name>
    <dbReference type="NCBI Taxonomy" id="1922333"/>
    <lineage>
        <taxon>Bacteria</taxon>
        <taxon>Pseudomonadati</taxon>
        <taxon>Pseudomonadota</taxon>
        <taxon>Alphaproteobacteria</taxon>
        <taxon>Hyphomicrobiales</taxon>
        <taxon>Rhizobiaceae</taxon>
        <taxon>Hoeflea</taxon>
    </lineage>
</organism>
<dbReference type="Proteomes" id="UP001151234">
    <property type="component" value="Unassembled WGS sequence"/>
</dbReference>
<evidence type="ECO:0000256" key="1">
    <source>
        <dbReference type="ARBA" id="ARBA00023002"/>
    </source>
</evidence>
<dbReference type="SUPFAM" id="SSF51905">
    <property type="entry name" value="FAD/NAD(P)-binding domain"/>
    <property type="match status" value="1"/>
</dbReference>
<reference evidence="4" key="1">
    <citation type="submission" date="2022-11" db="EMBL/GenBank/DDBJ databases">
        <title>Draft genome sequence of Hoeflea poritis E7-10 and Hoeflea prorocentri PM5-8, separated from scleractinian coral Porites lutea and marine dinoflagellate.</title>
        <authorList>
            <person name="Zhang G."/>
            <person name="Wei Q."/>
            <person name="Cai L."/>
        </authorList>
    </citation>
    <scope>NUCLEOTIDE SEQUENCE</scope>
    <source>
        <strain evidence="4">PM5-8</strain>
    </source>
</reference>
<gene>
    <name evidence="4" type="ORF">OQ273_01170</name>
</gene>
<evidence type="ECO:0000259" key="2">
    <source>
        <dbReference type="Pfam" id="PF04324"/>
    </source>
</evidence>
<dbReference type="Gene3D" id="1.10.10.1100">
    <property type="entry name" value="BFD-like [2Fe-2S]-binding domain"/>
    <property type="match status" value="1"/>
</dbReference>
<keyword evidence="5" id="KW-1185">Reference proteome</keyword>
<protein>
    <submittedName>
        <fullName evidence="4">FAD-dependent oxidoreductase</fullName>
    </submittedName>
</protein>
<dbReference type="AlphaFoldDB" id="A0A9X3UDM5"/>
<name>A0A9X3UDM5_9HYPH</name>
<comment type="caution">
    <text evidence="4">The sequence shown here is derived from an EMBL/GenBank/DDBJ whole genome shotgun (WGS) entry which is preliminary data.</text>
</comment>
<dbReference type="InterPro" id="IPR007419">
    <property type="entry name" value="BFD-like_2Fe2S-bd_dom"/>
</dbReference>
<evidence type="ECO:0000259" key="3">
    <source>
        <dbReference type="Pfam" id="PF07992"/>
    </source>
</evidence>
<keyword evidence="1" id="KW-0560">Oxidoreductase</keyword>
<accession>A0A9X3UDM5</accession>
<dbReference type="InterPro" id="IPR051691">
    <property type="entry name" value="Metab_Enz_Cyan_OpOx_G3PDH"/>
</dbReference>
<evidence type="ECO:0000313" key="4">
    <source>
        <dbReference type="EMBL" id="MDA5397167.1"/>
    </source>
</evidence>